<keyword evidence="3" id="KW-1185">Reference proteome</keyword>
<dbReference type="Proteomes" id="UP000016649">
    <property type="component" value="Unassembled WGS sequence"/>
</dbReference>
<gene>
    <name evidence="2" type="ORF">HMPREF9193_00750</name>
</gene>
<evidence type="ECO:0000313" key="2">
    <source>
        <dbReference type="EMBL" id="ERJ93659.1"/>
    </source>
</evidence>
<dbReference type="RefSeq" id="WP_021686972.1">
    <property type="nucleotide sequence ID" value="NZ_KI260564.1"/>
</dbReference>
<dbReference type="Pfam" id="PF12706">
    <property type="entry name" value="Lactamase_B_2"/>
    <property type="match status" value="1"/>
</dbReference>
<evidence type="ECO:0000313" key="3">
    <source>
        <dbReference type="Proteomes" id="UP000016649"/>
    </source>
</evidence>
<evidence type="ECO:0000259" key="1">
    <source>
        <dbReference type="Pfam" id="PF12706"/>
    </source>
</evidence>
<proteinExistence type="predicted"/>
<protein>
    <submittedName>
        <fullName evidence="2">Metallo-beta-lactamase family protein</fullName>
    </submittedName>
</protein>
<dbReference type="PANTHER" id="PTHR42663:SF4">
    <property type="entry name" value="SLL1036 PROTEIN"/>
    <property type="match status" value="1"/>
</dbReference>
<reference evidence="2 3" key="1">
    <citation type="submission" date="2013-08" db="EMBL/GenBank/DDBJ databases">
        <authorList>
            <person name="Weinstock G."/>
            <person name="Sodergren E."/>
            <person name="Wylie T."/>
            <person name="Fulton L."/>
            <person name="Fulton R."/>
            <person name="Fronick C."/>
            <person name="O'Laughlin M."/>
            <person name="Godfrey J."/>
            <person name="Miner T."/>
            <person name="Herter B."/>
            <person name="Appelbaum E."/>
            <person name="Cordes M."/>
            <person name="Lek S."/>
            <person name="Wollam A."/>
            <person name="Pepin K.H."/>
            <person name="Palsikar V.B."/>
            <person name="Mitreva M."/>
            <person name="Wilson R.K."/>
        </authorList>
    </citation>
    <scope>NUCLEOTIDE SEQUENCE [LARGE SCALE GENOMIC DNA]</scope>
    <source>
        <strain evidence="2 3">ATCC 700332</strain>
    </source>
</reference>
<dbReference type="EMBL" id="AWVH01000023">
    <property type="protein sequence ID" value="ERJ93659.1"/>
    <property type="molecule type" value="Genomic_DNA"/>
</dbReference>
<feature type="domain" description="Metallo-beta-lactamase" evidence="1">
    <location>
        <begin position="74"/>
        <end position="271"/>
    </location>
</feature>
<sequence>MKIRFWGVRGSVPAPLSAAQIQSKISAAVAQISIDDLRSEDTRQSFLAKLPEHLYGTVGSNTACIEIENAEHDRIIFDAGTGIRLCGKQYKNNLKANYHILFSHFHWDHIQGLPFFDPVYCKNSTLHLYSAYPDMKNYLSAQMTNPYFPVRFDDLKAHIEWHHICDGKPFAIGSASIVSKKMFHPGDSHAYAVFENGKRFIYATDVELRQSDFECTEENTAFFKNADVMVCDAQYTVEESVHKEGWGHSVFCYAVDFAVFWNIKHLYLFHHEPEYDDKKIYGILQSARWYADYMYAGKVAVHLATEGAELDL</sequence>
<organism evidence="2 3">
    <name type="scientific">Treponema lecithinolyticum ATCC 700332</name>
    <dbReference type="NCBI Taxonomy" id="1321815"/>
    <lineage>
        <taxon>Bacteria</taxon>
        <taxon>Pseudomonadati</taxon>
        <taxon>Spirochaetota</taxon>
        <taxon>Spirochaetia</taxon>
        <taxon>Spirochaetales</taxon>
        <taxon>Treponemataceae</taxon>
        <taxon>Treponema</taxon>
    </lineage>
</organism>
<dbReference type="PANTHER" id="PTHR42663">
    <property type="entry name" value="HYDROLASE C777.06C-RELATED-RELATED"/>
    <property type="match status" value="1"/>
</dbReference>
<dbReference type="SUPFAM" id="SSF56281">
    <property type="entry name" value="Metallo-hydrolase/oxidoreductase"/>
    <property type="match status" value="1"/>
</dbReference>
<dbReference type="Gene3D" id="3.60.15.10">
    <property type="entry name" value="Ribonuclease Z/Hydroxyacylglutathione hydrolase-like"/>
    <property type="match status" value="1"/>
</dbReference>
<comment type="caution">
    <text evidence="2">The sequence shown here is derived from an EMBL/GenBank/DDBJ whole genome shotgun (WGS) entry which is preliminary data.</text>
</comment>
<dbReference type="CDD" id="cd07715">
    <property type="entry name" value="TaR3-like_MBL-fold"/>
    <property type="match status" value="1"/>
</dbReference>
<dbReference type="InterPro" id="IPR036866">
    <property type="entry name" value="RibonucZ/Hydroxyglut_hydro"/>
</dbReference>
<name>A0ABN0P036_TRELE</name>
<accession>A0ABN0P036</accession>
<dbReference type="InterPro" id="IPR001279">
    <property type="entry name" value="Metallo-B-lactamas"/>
</dbReference>